<accession>A0A4Y7Q869</accession>
<name>A0A4Y7Q869_9AGAM</name>
<dbReference type="AlphaFoldDB" id="A0A4Y7Q869"/>
<dbReference type="Proteomes" id="UP000294933">
    <property type="component" value="Unassembled WGS sequence"/>
</dbReference>
<feature type="compositionally biased region" description="Polar residues" evidence="1">
    <location>
        <begin position="1"/>
        <end position="11"/>
    </location>
</feature>
<dbReference type="VEuPathDB" id="FungiDB:BD410DRAFT_769531"/>
<dbReference type="EMBL" id="ML170172">
    <property type="protein sequence ID" value="TDL23099.1"/>
    <property type="molecule type" value="Genomic_DNA"/>
</dbReference>
<gene>
    <name evidence="2" type="ORF">BD410DRAFT_769531</name>
</gene>
<sequence>MLATATRTQLAAKSIRRPTGAFTARRPTQSSHRRALATITVRYTPRRRIITATRVSVLATSASVNNNIRVVESGLPKQNNGQIRIPRKLVRPAVRGIRREALLSVDSSLADVPLPYIRDALKVHGSQMLTAIGNTQADLPTHRTSSLPKTITVSSTSTEDSFRPTHMLAIHSNSPSSGQRSQVTFHPAHGAVLAATCTSLPNLPSSPSSTPSILPVIPLSLPSPSTFPTLQHYLYTSDSRSFLASLLSPVATSNSNSTPALLQSLGAINGVWRNTCALGVSDEGLWNALDAAWETVLGALESVKA</sequence>
<feature type="region of interest" description="Disordered" evidence="1">
    <location>
        <begin position="1"/>
        <end position="32"/>
    </location>
</feature>
<evidence type="ECO:0008006" key="4">
    <source>
        <dbReference type="Google" id="ProtNLM"/>
    </source>
</evidence>
<evidence type="ECO:0000313" key="2">
    <source>
        <dbReference type="EMBL" id="TDL23099.1"/>
    </source>
</evidence>
<protein>
    <recommendedName>
        <fullName evidence="4">Clp1-like protein</fullName>
    </recommendedName>
</protein>
<dbReference type="OrthoDB" id="2570975at2759"/>
<keyword evidence="3" id="KW-1185">Reference proteome</keyword>
<organism evidence="2 3">
    <name type="scientific">Rickenella mellea</name>
    <dbReference type="NCBI Taxonomy" id="50990"/>
    <lineage>
        <taxon>Eukaryota</taxon>
        <taxon>Fungi</taxon>
        <taxon>Dikarya</taxon>
        <taxon>Basidiomycota</taxon>
        <taxon>Agaricomycotina</taxon>
        <taxon>Agaricomycetes</taxon>
        <taxon>Hymenochaetales</taxon>
        <taxon>Rickenellaceae</taxon>
        <taxon>Rickenella</taxon>
    </lineage>
</organism>
<proteinExistence type="predicted"/>
<evidence type="ECO:0000256" key="1">
    <source>
        <dbReference type="SAM" id="MobiDB-lite"/>
    </source>
</evidence>
<reference evidence="2 3" key="1">
    <citation type="submission" date="2018-06" db="EMBL/GenBank/DDBJ databases">
        <title>A transcriptomic atlas of mushroom development highlights an independent origin of complex multicellularity.</title>
        <authorList>
            <consortium name="DOE Joint Genome Institute"/>
            <person name="Krizsan K."/>
            <person name="Almasi E."/>
            <person name="Merenyi Z."/>
            <person name="Sahu N."/>
            <person name="Viragh M."/>
            <person name="Koszo T."/>
            <person name="Mondo S."/>
            <person name="Kiss B."/>
            <person name="Balint B."/>
            <person name="Kues U."/>
            <person name="Barry K."/>
            <person name="Hegedus J.C."/>
            <person name="Henrissat B."/>
            <person name="Johnson J."/>
            <person name="Lipzen A."/>
            <person name="Ohm R."/>
            <person name="Nagy I."/>
            <person name="Pangilinan J."/>
            <person name="Yan J."/>
            <person name="Xiong Y."/>
            <person name="Grigoriev I.V."/>
            <person name="Hibbett D.S."/>
            <person name="Nagy L.G."/>
        </authorList>
    </citation>
    <scope>NUCLEOTIDE SEQUENCE [LARGE SCALE GENOMIC DNA]</scope>
    <source>
        <strain evidence="2 3">SZMC22713</strain>
    </source>
</reference>
<evidence type="ECO:0000313" key="3">
    <source>
        <dbReference type="Proteomes" id="UP000294933"/>
    </source>
</evidence>